<organism evidence="1 2">
    <name type="scientific">Fusarium oxysporum NRRL 32931</name>
    <dbReference type="NCBI Taxonomy" id="660029"/>
    <lineage>
        <taxon>Eukaryota</taxon>
        <taxon>Fungi</taxon>
        <taxon>Dikarya</taxon>
        <taxon>Ascomycota</taxon>
        <taxon>Pezizomycotina</taxon>
        <taxon>Sordariomycetes</taxon>
        <taxon>Hypocreomycetidae</taxon>
        <taxon>Hypocreales</taxon>
        <taxon>Nectriaceae</taxon>
        <taxon>Fusarium</taxon>
        <taxon>Fusarium oxysporum species complex</taxon>
    </lineage>
</organism>
<dbReference type="OrthoDB" id="5053530at2759"/>
<dbReference type="Proteomes" id="UP000030753">
    <property type="component" value="Unassembled WGS sequence"/>
</dbReference>
<evidence type="ECO:0000313" key="1">
    <source>
        <dbReference type="EMBL" id="EWZ02534.1"/>
    </source>
</evidence>
<dbReference type="EMBL" id="JH717839">
    <property type="protein sequence ID" value="EWZ02534.1"/>
    <property type="molecule type" value="Genomic_DNA"/>
</dbReference>
<name>W9J5J4_FUSOX</name>
<gene>
    <name evidence="1" type="ORF">FOYG_01790</name>
</gene>
<proteinExistence type="predicted"/>
<dbReference type="HOGENOM" id="CLU_3224578_0_0_1"/>
<accession>W9J5J4</accession>
<evidence type="ECO:0000313" key="2">
    <source>
        <dbReference type="Proteomes" id="UP000030753"/>
    </source>
</evidence>
<sequence length="44" mass="5045">MQEKNDEALNQPELKIFGRCWATVRRDEVQSSAVLCSASAGRWY</sequence>
<reference evidence="1 2" key="1">
    <citation type="submission" date="2011-06" db="EMBL/GenBank/DDBJ databases">
        <title>The Genome Sequence of Fusarium oxysporum FOSC 3-a.</title>
        <authorList>
            <consortium name="The Broad Institute Genome Sequencing Platform"/>
            <person name="Ma L.-J."/>
            <person name="Gale L.R."/>
            <person name="Schwartz D.C."/>
            <person name="Zhou S."/>
            <person name="Corby-Kistler H."/>
            <person name="Young S.K."/>
            <person name="Zeng Q."/>
            <person name="Gargeya S."/>
            <person name="Fitzgerald M."/>
            <person name="Haas B."/>
            <person name="Abouelleil A."/>
            <person name="Alvarado L."/>
            <person name="Arachchi H.M."/>
            <person name="Berlin A."/>
            <person name="Brown A."/>
            <person name="Chapman S.B."/>
            <person name="Chen Z."/>
            <person name="Dunbar C."/>
            <person name="Freedman E."/>
            <person name="Gearin G."/>
            <person name="Gellesch M."/>
            <person name="Goldberg J."/>
            <person name="Griggs A."/>
            <person name="Gujja S."/>
            <person name="Heiman D."/>
            <person name="Howarth C."/>
            <person name="Larson L."/>
            <person name="Lui A."/>
            <person name="MacDonald P.J.P."/>
            <person name="Mehta T."/>
            <person name="Montmayeur A."/>
            <person name="Murphy C."/>
            <person name="Neiman D."/>
            <person name="Pearson M."/>
            <person name="Priest M."/>
            <person name="Roberts A."/>
            <person name="Saif S."/>
            <person name="Shea T."/>
            <person name="Shenoy N."/>
            <person name="Sisk P."/>
            <person name="Stolte C."/>
            <person name="Sykes S."/>
            <person name="Wortman J."/>
            <person name="Nusbaum C."/>
            <person name="Birren B."/>
        </authorList>
    </citation>
    <scope>NUCLEOTIDE SEQUENCE [LARGE SCALE GENOMIC DNA]</scope>
    <source>
        <strain evidence="2">FOSC 3-a</strain>
    </source>
</reference>
<protein>
    <submittedName>
        <fullName evidence="1">Uncharacterized protein</fullName>
    </submittedName>
</protein>
<dbReference type="AlphaFoldDB" id="W9J5J4"/>